<evidence type="ECO:0000259" key="4">
    <source>
        <dbReference type="Pfam" id="PF09368"/>
    </source>
</evidence>
<dbReference type="GO" id="GO:0000462">
    <property type="term" value="P:maturation of SSU-rRNA from tricistronic rRNA transcript (SSU-rRNA, 5.8S rRNA, LSU-rRNA)"/>
    <property type="evidence" value="ECO:0007669"/>
    <property type="project" value="TreeGrafter"/>
</dbReference>
<proteinExistence type="inferred from homology"/>
<comment type="caution">
    <text evidence="5">The sequence shown here is derived from an EMBL/GenBank/DDBJ whole genome shotgun (WGS) entry which is preliminary data.</text>
</comment>
<comment type="similarity">
    <text evidence="2">Belongs to the SAS10 family.</text>
</comment>
<organism evidence="5 6">
    <name type="scientific">Babesia duncani</name>
    <dbReference type="NCBI Taxonomy" id="323732"/>
    <lineage>
        <taxon>Eukaryota</taxon>
        <taxon>Sar</taxon>
        <taxon>Alveolata</taxon>
        <taxon>Apicomplexa</taxon>
        <taxon>Aconoidasida</taxon>
        <taxon>Piroplasmida</taxon>
        <taxon>Babesiidae</taxon>
        <taxon>Babesia</taxon>
    </lineage>
</organism>
<dbReference type="InterPro" id="IPR018972">
    <property type="entry name" value="Sas10_C_dom"/>
</dbReference>
<evidence type="ECO:0000313" key="6">
    <source>
        <dbReference type="Proteomes" id="UP001214638"/>
    </source>
</evidence>
<dbReference type="PANTHER" id="PTHR13237">
    <property type="entry name" value="SOMETHING ABOUT SILENCING PROTEIN 10-RELATED"/>
    <property type="match status" value="1"/>
</dbReference>
<gene>
    <name evidence="5" type="ORF">BdWA1_002375</name>
</gene>
<comment type="subcellular location">
    <subcellularLocation>
        <location evidence="1">Nucleus</location>
    </subcellularLocation>
</comment>
<protein>
    <submittedName>
        <fullName evidence="5">Bifunctional Sas10-Utp3-C1D/Sas10 C-terminal domain</fullName>
    </submittedName>
</protein>
<evidence type="ECO:0000256" key="3">
    <source>
        <dbReference type="ARBA" id="ARBA00023242"/>
    </source>
</evidence>
<dbReference type="KEGG" id="bdw:94336673"/>
<evidence type="ECO:0000313" key="5">
    <source>
        <dbReference type="EMBL" id="KAK2195781.1"/>
    </source>
</evidence>
<keyword evidence="3" id="KW-0539">Nucleus</keyword>
<dbReference type="PANTHER" id="PTHR13237:SF8">
    <property type="entry name" value="SOMETHING ABOUT SILENCING PROTEIN 10"/>
    <property type="match status" value="1"/>
</dbReference>
<dbReference type="Proteomes" id="UP001214638">
    <property type="component" value="Unassembled WGS sequence"/>
</dbReference>
<dbReference type="EMBL" id="JALLKP010000003">
    <property type="protein sequence ID" value="KAK2195781.1"/>
    <property type="molecule type" value="Genomic_DNA"/>
</dbReference>
<keyword evidence="6" id="KW-1185">Reference proteome</keyword>
<dbReference type="GO" id="GO:0032040">
    <property type="term" value="C:small-subunit processome"/>
    <property type="evidence" value="ECO:0007669"/>
    <property type="project" value="TreeGrafter"/>
</dbReference>
<dbReference type="RefSeq" id="XP_067802624.1">
    <property type="nucleotide sequence ID" value="XM_067947402.1"/>
</dbReference>
<dbReference type="GeneID" id="94336673"/>
<evidence type="ECO:0000256" key="2">
    <source>
        <dbReference type="ARBA" id="ARBA00010979"/>
    </source>
</evidence>
<dbReference type="Pfam" id="PF09368">
    <property type="entry name" value="Sas10"/>
    <property type="match status" value="1"/>
</dbReference>
<sequence>MRTSILHAESKRLMDASYRPVKITKPKSSIPEPREKRKLEFDDSVSRMQADYKQRKAQLKQRPQVNFKPTEIVDGKREVTKEILSARGLVRKRDKHQGNARVHNRMKFTKKQKQHDAMTRKNRVEEADYTGEGTGINMHIKRSLKL</sequence>
<dbReference type="AlphaFoldDB" id="A0AAD9PJ46"/>
<evidence type="ECO:0000256" key="1">
    <source>
        <dbReference type="ARBA" id="ARBA00004123"/>
    </source>
</evidence>
<reference evidence="5" key="1">
    <citation type="journal article" date="2023" name="Nat. Microbiol.">
        <title>Babesia duncani multi-omics identifies virulence factors and drug targets.</title>
        <authorList>
            <person name="Singh P."/>
            <person name="Lonardi S."/>
            <person name="Liang Q."/>
            <person name="Vydyam P."/>
            <person name="Khabirova E."/>
            <person name="Fang T."/>
            <person name="Gihaz S."/>
            <person name="Thekkiniath J."/>
            <person name="Munshi M."/>
            <person name="Abel S."/>
            <person name="Ciampossin L."/>
            <person name="Batugedara G."/>
            <person name="Gupta M."/>
            <person name="Lu X.M."/>
            <person name="Lenz T."/>
            <person name="Chakravarty S."/>
            <person name="Cornillot E."/>
            <person name="Hu Y."/>
            <person name="Ma W."/>
            <person name="Gonzalez L.M."/>
            <person name="Sanchez S."/>
            <person name="Estrada K."/>
            <person name="Sanchez-Flores A."/>
            <person name="Montero E."/>
            <person name="Harb O.S."/>
            <person name="Le Roch K.G."/>
            <person name="Mamoun C.B."/>
        </authorList>
    </citation>
    <scope>NUCLEOTIDE SEQUENCE</scope>
    <source>
        <strain evidence="5">WA1</strain>
    </source>
</reference>
<accession>A0AAD9PJ46</accession>
<feature type="domain" description="Sas10 C-terminal" evidence="4">
    <location>
        <begin position="74"/>
        <end position="146"/>
    </location>
</feature>
<name>A0AAD9PJ46_9APIC</name>